<sequence>MIGLHDRHRASLCVLLLLLISVAASGVLIYPAQRVGSRGADQDRFPCENCPCGCASAEYCWDKCCCYTDSEKLSWAIKAGVQAPRFLVDRVRRNSVAEKNRAPSCGICCCAKDSHSEEEDQGIPEHLAPAAAPKKSSVILIWKAAECRGIELVWTLLSHAFVVLDNQGDRLFPHRLQQWIRLFDENQTCRSDSPEPPVP</sequence>
<keyword evidence="2" id="KW-1185">Reference proteome</keyword>
<reference evidence="1 2" key="1">
    <citation type="submission" date="2019-02" db="EMBL/GenBank/DDBJ databases">
        <title>Deep-cultivation of Planctomycetes and their phenomic and genomic characterization uncovers novel biology.</title>
        <authorList>
            <person name="Wiegand S."/>
            <person name="Jogler M."/>
            <person name="Boedeker C."/>
            <person name="Pinto D."/>
            <person name="Vollmers J."/>
            <person name="Rivas-Marin E."/>
            <person name="Kohn T."/>
            <person name="Peeters S.H."/>
            <person name="Heuer A."/>
            <person name="Rast P."/>
            <person name="Oberbeckmann S."/>
            <person name="Bunk B."/>
            <person name="Jeske O."/>
            <person name="Meyerdierks A."/>
            <person name="Storesund J.E."/>
            <person name="Kallscheuer N."/>
            <person name="Luecker S."/>
            <person name="Lage O.M."/>
            <person name="Pohl T."/>
            <person name="Merkel B.J."/>
            <person name="Hornburger P."/>
            <person name="Mueller R.-W."/>
            <person name="Bruemmer F."/>
            <person name="Labrenz M."/>
            <person name="Spormann A.M."/>
            <person name="Op Den Camp H."/>
            <person name="Overmann J."/>
            <person name="Amann R."/>
            <person name="Jetten M.S.M."/>
            <person name="Mascher T."/>
            <person name="Medema M.H."/>
            <person name="Devos D.P."/>
            <person name="Kaster A.-K."/>
            <person name="Ovreas L."/>
            <person name="Rohde M."/>
            <person name="Galperin M.Y."/>
            <person name="Jogler C."/>
        </authorList>
    </citation>
    <scope>NUCLEOTIDE SEQUENCE [LARGE SCALE GENOMIC DNA]</scope>
    <source>
        <strain evidence="1 2">Q31b</strain>
    </source>
</reference>
<dbReference type="Proteomes" id="UP000315471">
    <property type="component" value="Unassembled WGS sequence"/>
</dbReference>
<organism evidence="1 2">
    <name type="scientific">Novipirellula aureliae</name>
    <dbReference type="NCBI Taxonomy" id="2527966"/>
    <lineage>
        <taxon>Bacteria</taxon>
        <taxon>Pseudomonadati</taxon>
        <taxon>Planctomycetota</taxon>
        <taxon>Planctomycetia</taxon>
        <taxon>Pirellulales</taxon>
        <taxon>Pirellulaceae</taxon>
        <taxon>Novipirellula</taxon>
    </lineage>
</organism>
<name>A0A5C6DKB5_9BACT</name>
<accession>A0A5C6DKB5</accession>
<proteinExistence type="predicted"/>
<gene>
    <name evidence="1" type="ORF">Q31b_49370</name>
</gene>
<dbReference type="EMBL" id="SJPY01000008">
    <property type="protein sequence ID" value="TWU36655.1"/>
    <property type="molecule type" value="Genomic_DNA"/>
</dbReference>
<comment type="caution">
    <text evidence="1">The sequence shown here is derived from an EMBL/GenBank/DDBJ whole genome shotgun (WGS) entry which is preliminary data.</text>
</comment>
<protein>
    <submittedName>
        <fullName evidence="1">Uncharacterized protein</fullName>
    </submittedName>
</protein>
<evidence type="ECO:0000313" key="2">
    <source>
        <dbReference type="Proteomes" id="UP000315471"/>
    </source>
</evidence>
<dbReference type="AlphaFoldDB" id="A0A5C6DKB5"/>
<evidence type="ECO:0000313" key="1">
    <source>
        <dbReference type="EMBL" id="TWU36655.1"/>
    </source>
</evidence>